<protein>
    <submittedName>
        <fullName evidence="1">Uncharacterized protein</fullName>
    </submittedName>
</protein>
<dbReference type="EMBL" id="CATKSN020000319">
    <property type="protein sequence ID" value="CAI9149454.1"/>
    <property type="molecule type" value="Genomic_DNA"/>
</dbReference>
<comment type="caution">
    <text evidence="1">The sequence shown here is derived from an EMBL/GenBank/DDBJ whole genome shotgun (WGS) entry which is preliminary data.</text>
</comment>
<gene>
    <name evidence="1" type="ORF">MRATA1EN1_LOCUS31072</name>
</gene>
<name>A0ABN8XKQ8_RANTA</name>
<dbReference type="Proteomes" id="UP001176941">
    <property type="component" value="Unassembled WGS sequence"/>
</dbReference>
<organism evidence="1 2">
    <name type="scientific">Rangifer tarandus platyrhynchus</name>
    <name type="common">Svalbard reindeer</name>
    <dbReference type="NCBI Taxonomy" id="3082113"/>
    <lineage>
        <taxon>Eukaryota</taxon>
        <taxon>Metazoa</taxon>
        <taxon>Chordata</taxon>
        <taxon>Craniata</taxon>
        <taxon>Vertebrata</taxon>
        <taxon>Euteleostomi</taxon>
        <taxon>Mammalia</taxon>
        <taxon>Eutheria</taxon>
        <taxon>Laurasiatheria</taxon>
        <taxon>Artiodactyla</taxon>
        <taxon>Ruminantia</taxon>
        <taxon>Pecora</taxon>
        <taxon>Cervidae</taxon>
        <taxon>Odocoileinae</taxon>
        <taxon>Rangifer</taxon>
    </lineage>
</organism>
<evidence type="ECO:0000313" key="2">
    <source>
        <dbReference type="Proteomes" id="UP001176941"/>
    </source>
</evidence>
<keyword evidence="2" id="KW-1185">Reference proteome</keyword>
<proteinExistence type="predicted"/>
<evidence type="ECO:0000313" key="1">
    <source>
        <dbReference type="EMBL" id="CAI9149454.1"/>
    </source>
</evidence>
<sequence>MLRETWCDTGRNKPFLSIVQTDDARRTASKYAPPLLLSSGFPRGSPKLEAARRDLQRARYSMSPRTTITVRALHERAPFFEVICHLAIFLRYPSSSQFHARTGGVKQHATSLVEAP</sequence>
<accession>A0ABN8XKQ8</accession>
<reference evidence="1" key="1">
    <citation type="submission" date="2023-04" db="EMBL/GenBank/DDBJ databases">
        <authorList>
            <consortium name="ELIXIR-Norway"/>
        </authorList>
    </citation>
    <scope>NUCLEOTIDE SEQUENCE [LARGE SCALE GENOMIC DNA]</scope>
</reference>